<feature type="transmembrane region" description="Helical" evidence="9">
    <location>
        <begin position="1933"/>
        <end position="1963"/>
    </location>
</feature>
<feature type="transmembrane region" description="Helical" evidence="9">
    <location>
        <begin position="888"/>
        <end position="908"/>
    </location>
</feature>
<dbReference type="GO" id="GO:0016020">
    <property type="term" value="C:membrane"/>
    <property type="evidence" value="ECO:0007669"/>
    <property type="project" value="UniProtKB-SubCell"/>
</dbReference>
<dbReference type="InterPro" id="IPR018490">
    <property type="entry name" value="cNMP-bd_dom_sf"/>
</dbReference>
<feature type="transmembrane region" description="Helical" evidence="9">
    <location>
        <begin position="258"/>
        <end position="277"/>
    </location>
</feature>
<evidence type="ECO:0000259" key="10">
    <source>
        <dbReference type="PROSITE" id="PS50042"/>
    </source>
</evidence>
<evidence type="ECO:0000256" key="2">
    <source>
        <dbReference type="ARBA" id="ARBA00022448"/>
    </source>
</evidence>
<comment type="caution">
    <text evidence="11">The sequence shown here is derived from an EMBL/GenBank/DDBJ whole genome shotgun (WGS) entry which is preliminary data.</text>
</comment>
<dbReference type="GO" id="GO:0005221">
    <property type="term" value="F:intracellularly cyclic nucleotide-activated monoatomic cation channel activity"/>
    <property type="evidence" value="ECO:0007669"/>
    <property type="project" value="InterPro"/>
</dbReference>
<dbReference type="Pfam" id="PF00520">
    <property type="entry name" value="Ion_trans"/>
    <property type="match status" value="3"/>
</dbReference>
<keyword evidence="2" id="KW-0813">Transport</keyword>
<dbReference type="Pfam" id="PF00027">
    <property type="entry name" value="cNMP_binding"/>
    <property type="match status" value="3"/>
</dbReference>
<feature type="domain" description="Cyclic nucleotide-binding" evidence="10">
    <location>
        <begin position="1009"/>
        <end position="1097"/>
    </location>
</feature>
<feature type="transmembrane region" description="Helical" evidence="9">
    <location>
        <begin position="114"/>
        <end position="134"/>
    </location>
</feature>
<accession>A0AAD9GR04</accession>
<feature type="region of interest" description="Disordered" evidence="8">
    <location>
        <begin position="511"/>
        <end position="546"/>
    </location>
</feature>
<dbReference type="CDD" id="cd00038">
    <property type="entry name" value="CAP_ED"/>
    <property type="match status" value="4"/>
</dbReference>
<feature type="transmembrane region" description="Helical" evidence="9">
    <location>
        <begin position="1719"/>
        <end position="1737"/>
    </location>
</feature>
<feature type="transmembrane region" description="Helical" evidence="9">
    <location>
        <begin position="661"/>
        <end position="684"/>
    </location>
</feature>
<keyword evidence="7" id="KW-1071">Ligand-gated ion channel</keyword>
<evidence type="ECO:0000256" key="6">
    <source>
        <dbReference type="ARBA" id="ARBA00023136"/>
    </source>
</evidence>
<dbReference type="InterPro" id="IPR050866">
    <property type="entry name" value="CNG_cation_channel"/>
</dbReference>
<dbReference type="SUPFAM" id="SSF51206">
    <property type="entry name" value="cAMP-binding domain-like"/>
    <property type="match status" value="4"/>
</dbReference>
<evidence type="ECO:0000256" key="5">
    <source>
        <dbReference type="ARBA" id="ARBA00023065"/>
    </source>
</evidence>
<dbReference type="PANTHER" id="PTHR45638:SF11">
    <property type="entry name" value="CYCLIC NUCLEOTIDE-GATED CATION CHANNEL SUBUNIT A"/>
    <property type="match status" value="1"/>
</dbReference>
<evidence type="ECO:0000256" key="9">
    <source>
        <dbReference type="SAM" id="Phobius"/>
    </source>
</evidence>
<keyword evidence="6 9" id="KW-0472">Membrane</keyword>
<protein>
    <submittedName>
        <fullName evidence="11">Cyclic nucleotide-gated cation channel alpha-3</fullName>
    </submittedName>
</protein>
<feature type="compositionally biased region" description="Polar residues" evidence="8">
    <location>
        <begin position="605"/>
        <end position="618"/>
    </location>
</feature>
<proteinExistence type="predicted"/>
<dbReference type="SMART" id="SM00100">
    <property type="entry name" value="cNMP"/>
    <property type="match status" value="4"/>
</dbReference>
<reference evidence="11" key="1">
    <citation type="submission" date="2023-08" db="EMBL/GenBank/DDBJ databases">
        <title>Reference Genome Resource for the Citrus Pathogen Phytophthora citrophthora.</title>
        <authorList>
            <person name="Moller H."/>
            <person name="Coetzee B."/>
            <person name="Rose L.J."/>
            <person name="Van Niekerk J.M."/>
        </authorList>
    </citation>
    <scope>NUCLEOTIDE SEQUENCE</scope>
    <source>
        <strain evidence="11">STE-U-9442</strain>
    </source>
</reference>
<keyword evidence="3 9" id="KW-0812">Transmembrane</keyword>
<dbReference type="SUPFAM" id="SSF81324">
    <property type="entry name" value="Voltage-gated potassium channels"/>
    <property type="match status" value="4"/>
</dbReference>
<feature type="compositionally biased region" description="Polar residues" evidence="8">
    <location>
        <begin position="519"/>
        <end position="528"/>
    </location>
</feature>
<feature type="transmembrane region" description="Helical" evidence="9">
    <location>
        <begin position="216"/>
        <end position="237"/>
    </location>
</feature>
<dbReference type="PANTHER" id="PTHR45638">
    <property type="entry name" value="CYCLIC NUCLEOTIDE-GATED CATION CHANNEL SUBUNIT A"/>
    <property type="match status" value="1"/>
</dbReference>
<organism evidence="11 12">
    <name type="scientific">Phytophthora citrophthora</name>
    <dbReference type="NCBI Taxonomy" id="4793"/>
    <lineage>
        <taxon>Eukaryota</taxon>
        <taxon>Sar</taxon>
        <taxon>Stramenopiles</taxon>
        <taxon>Oomycota</taxon>
        <taxon>Peronosporomycetes</taxon>
        <taxon>Peronosporales</taxon>
        <taxon>Peronosporaceae</taxon>
        <taxon>Phytophthora</taxon>
    </lineage>
</organism>
<dbReference type="GO" id="GO:0044877">
    <property type="term" value="F:protein-containing complex binding"/>
    <property type="evidence" value="ECO:0007669"/>
    <property type="project" value="TreeGrafter"/>
</dbReference>
<evidence type="ECO:0000313" key="11">
    <source>
        <dbReference type="EMBL" id="KAK1942881.1"/>
    </source>
</evidence>
<dbReference type="PROSITE" id="PS50042">
    <property type="entry name" value="CNMP_BINDING_3"/>
    <property type="match status" value="4"/>
</dbReference>
<feature type="transmembrane region" description="Helical" evidence="9">
    <location>
        <begin position="1850"/>
        <end position="1872"/>
    </location>
</feature>
<dbReference type="Gene3D" id="1.10.287.630">
    <property type="entry name" value="Helix hairpin bin"/>
    <property type="match status" value="3"/>
</dbReference>
<dbReference type="EMBL" id="JASMQC010000008">
    <property type="protein sequence ID" value="KAK1942881.1"/>
    <property type="molecule type" value="Genomic_DNA"/>
</dbReference>
<evidence type="ECO:0000313" key="12">
    <source>
        <dbReference type="Proteomes" id="UP001259832"/>
    </source>
</evidence>
<feature type="region of interest" description="Disordered" evidence="8">
    <location>
        <begin position="574"/>
        <end position="618"/>
    </location>
</feature>
<feature type="domain" description="Cyclic nucleotide-binding" evidence="10">
    <location>
        <begin position="391"/>
        <end position="489"/>
    </location>
</feature>
<dbReference type="Gene3D" id="2.60.120.10">
    <property type="entry name" value="Jelly Rolls"/>
    <property type="match status" value="4"/>
</dbReference>
<feature type="transmembrane region" description="Helical" evidence="9">
    <location>
        <begin position="1295"/>
        <end position="1314"/>
    </location>
</feature>
<keyword evidence="4 9" id="KW-1133">Transmembrane helix</keyword>
<keyword evidence="5" id="KW-0406">Ion transport</keyword>
<comment type="subcellular location">
    <subcellularLocation>
        <location evidence="1">Membrane</location>
        <topology evidence="1">Multi-pass membrane protein</topology>
    </subcellularLocation>
</comment>
<gene>
    <name evidence="11" type="ORF">P3T76_005518</name>
</gene>
<keyword evidence="7" id="KW-0407">Ion channel</keyword>
<feature type="transmembrane region" description="Helical" evidence="9">
    <location>
        <begin position="89"/>
        <end position="108"/>
    </location>
</feature>
<feature type="transmembrane region" description="Helical" evidence="9">
    <location>
        <begin position="1191"/>
        <end position="1210"/>
    </location>
</feature>
<dbReference type="InterPro" id="IPR014710">
    <property type="entry name" value="RmlC-like_jellyroll"/>
</dbReference>
<evidence type="ECO:0000256" key="1">
    <source>
        <dbReference type="ARBA" id="ARBA00004141"/>
    </source>
</evidence>
<feature type="transmembrane region" description="Helical" evidence="9">
    <location>
        <begin position="1154"/>
        <end position="1179"/>
    </location>
</feature>
<dbReference type="InterPro" id="IPR005821">
    <property type="entry name" value="Ion_trans_dom"/>
</dbReference>
<feature type="transmembrane region" description="Helical" evidence="9">
    <location>
        <begin position="1377"/>
        <end position="1396"/>
    </location>
</feature>
<evidence type="ECO:0000256" key="7">
    <source>
        <dbReference type="ARBA" id="ARBA00023286"/>
    </source>
</evidence>
<sequence length="2307" mass="263120">MIISISNDAKTRSPRWKLQVVDTLKQRWTTMPLLRPKRGRRRSDRLSWLTPVSHRSVGRLHTRLSHVLADDRIDALNPNSKASKFWSQLLLLCVIQEAFLLPFALTFQSHTTQLVSVLVLICEAIFALDLFVQANMGFYEHGNLIRDRSCTRRKYLLSKQFVLDVVALVPSQFFGLENPQLLAKWQLFKLLRCGRVPRLMAVVDELYTQYFVGLKLFKVLLATLYLAHVLACVRFSFGEDEQGTDPWLITPTWNHHSVLDHYFVSLFWSVGIMTGLFEGDVPRHSAEFVFTITVALCGFAMFTTLCGTIFVISKCESGNTEEVEARINQLVHVLSFHHVPEKQQTQAVEYLKRYYADAVETDRENAKLLCPSISHDIQAERLRPIIATVELFNGCSDQFITAVTNLLELVAVPAHTKLFSRGNHGDAMYVAHSGVIAVVLKSVVVREIRKGSCFGELYAFSSLRCPTTIISWTYATLYKLSRFHCERVIEAYPGYASVIANNIKESLGQLKDNKKRADTTSVRPTSLDNFAKEMPRQHSAPSRETLSSAFLRKGSLPWLPRKSVVIPMENDFQYPQHEQDNNDPGSGGTEPHNAVTFTRAKHPSTKLSPSGGSYSMRSKTSITPEHIRKLSGLIVHKSNGLFGTKLFTTCIDHRSVVRKRWLLLMIFNLFYCWLTVPVQVIFPLWQRPSWIMLVADGISNAGFLVDIALNFNLSYMVDSELVVDPKRTARRYFGDIFFFDLMCVFPCEYLDTSNYGLLRIPRLLCLYHLRKQLCEIKVFITFNSRRQLWLFGVLLFMLCHVTTCIHFGISYHEGYDTNEDTPWILPRSLCLRRLNSTHLEDCNGQIFDEETDRSLLRSISVLGYFRSLYYAVGVFTSPGKSVEPTSQAQLIVGVVLMLAGFFISAIVVDNVQKRFTASALEQKQFFETRNRIQLFLRRQNAPLLIHHRVKSFLDYWWSSHRGAVVGDLLADLPRTLRLELLLSICLPVLQTLGLLQGVHPVRDKLEQVLVENAEFILYGQGETIYHHGDYASGIFFLLEGEVRMVRERGLPFEIPRGSFFGAAALTEQERGDGYTEHTSAISGCTLLFISRDQIQALETVFPAFRAEFISLEQRILGNKWQSKHMSKSVESQAPVAISSGLKRFLNFVYDPDSFFVLAWETWIFFMMSIQWILVVFVASFSLSNGHGYTDVLMVFLEISFVVDICIRPRLGFYEYGNKIMSIRRIRREYLHSRAFALDIAAVLPLYIVNWNVPAHQRWELLNMNKLLRLFKVPRQLHALETRYLKHSTELHLFKLLYYTFMLSHVLGCIWFNFASKMAVPNFSSSEKSTVFGGNPWLPSKKLGEGSETLQYMASLYWSFGLMSSSGESELPRTTPECVFSIFTMASGFFLFAYVIGNFTDIIDLSSSETRDFKLKMSAVRQMLDYFTMPRALQERVKTFLMFKRYHTITQEKLLVDSLPPSLVTDIRLVYLKPMIEKVEFLAGMEVSITRMLVSQFAQLLVPRGEFVMKLGESGSDMFFIYAGILEILLPASKPTPMSNASGKDIDTGAEPGLAGPMELDIVGDNKAPLTFSDQLKQVGTLSDGKYFGENGLFTNSKRDAFVQAQTSCILYSLSRESLELVFEKYPSWKRKVLRVANIHKEQARLSLLSRKERRNGMQVATDSELSPSEIVNERGEAFKDRRSLRDGNSKDSNQVLSPLLKPWRALVNGVAVQSTFHLLWLRFMVFCIAYVTIMIPYQLTMDSMDRSSVVLIICKVLELLCELAFAMDIWFNWHIQEAQISMELYDENLRCIYKKERMIWDIIAAFPFYDLLSLFKCSPWFKLLRCIKIVNIGTYVKELNRRHVSNEIMLFWYVWMGYLLVIYWIACAYLAVATEAGFATQWKSWLPTKELEISDPQNPLPNQLIRRLLRAVFFAITAFVKKTYIPAPETAPLYAFHITVSFIGLMLMSIVIGELASLFVSYIGLEVGFRKNHIAVELYLTRLGVSKELRTRSYAFMKSFWSAHAGVNYEELLSEMPRDIRVACVLHVSRQPLKWFVSKALSPVCWDGDKTIDSLTLDIAEQLRFESYPRDENVVTEGSFIRAMYFVLKGHLTMESSSLRHRPVGLRGGSYFGERGLLGCTISAYNVRTVRACDLLSISSEAFSQVLQKHPFSRLAFHLCDTAYRYLKAQRLESCSKNDLAGHWGTAILLNLQNIQRKSQEDLDVTQLSAEAGAALTSVDAFASNLVNADISLDKSQVVTRKPSFKDGGTTSAKEKEFGELPTHLDEMVEVLNSASSCFEAFEPILHIVMATDPLDWNASFGSKPVL</sequence>
<dbReference type="Gene3D" id="1.10.287.70">
    <property type="match status" value="4"/>
</dbReference>
<name>A0AAD9GR04_9STRA</name>
<dbReference type="Proteomes" id="UP001259832">
    <property type="component" value="Unassembled WGS sequence"/>
</dbReference>
<feature type="domain" description="Cyclic nucleotide-binding" evidence="10">
    <location>
        <begin position="2058"/>
        <end position="2147"/>
    </location>
</feature>
<feature type="transmembrane region" description="Helical" evidence="9">
    <location>
        <begin position="289"/>
        <end position="312"/>
    </location>
</feature>
<evidence type="ECO:0000256" key="8">
    <source>
        <dbReference type="SAM" id="MobiDB-lite"/>
    </source>
</evidence>
<keyword evidence="12" id="KW-1185">Reference proteome</keyword>
<evidence type="ECO:0000256" key="3">
    <source>
        <dbReference type="ARBA" id="ARBA00022692"/>
    </source>
</evidence>
<feature type="domain" description="Cyclic nucleotide-binding" evidence="10">
    <location>
        <begin position="1480"/>
        <end position="1631"/>
    </location>
</feature>
<dbReference type="InterPro" id="IPR000595">
    <property type="entry name" value="cNMP-bd_dom"/>
</dbReference>
<evidence type="ECO:0000256" key="4">
    <source>
        <dbReference type="ARBA" id="ARBA00022989"/>
    </source>
</evidence>
<feature type="transmembrane region" description="Helical" evidence="9">
    <location>
        <begin position="788"/>
        <end position="809"/>
    </location>
</feature>